<dbReference type="AlphaFoldDB" id="A0A7G8Q3K3"/>
<dbReference type="InterPro" id="IPR016032">
    <property type="entry name" value="Sig_transdc_resp-reg_C-effctor"/>
</dbReference>
<dbReference type="Gene3D" id="1.10.10.10">
    <property type="entry name" value="Winged helix-like DNA-binding domain superfamily/Winged helix DNA-binding domain"/>
    <property type="match status" value="1"/>
</dbReference>
<dbReference type="GO" id="GO:0003677">
    <property type="term" value="F:DNA binding"/>
    <property type="evidence" value="ECO:0007669"/>
    <property type="project" value="UniProtKB-UniRule"/>
</dbReference>
<evidence type="ECO:0000256" key="2">
    <source>
        <dbReference type="PROSITE-ProRule" id="PRU01091"/>
    </source>
</evidence>
<dbReference type="SMART" id="SM00862">
    <property type="entry name" value="Trans_reg_C"/>
    <property type="match status" value="1"/>
</dbReference>
<dbReference type="PANTHER" id="PTHR47691">
    <property type="entry name" value="REGULATOR-RELATED"/>
    <property type="match status" value="1"/>
</dbReference>
<dbReference type="InterPro" id="IPR001867">
    <property type="entry name" value="OmpR/PhoB-type_DNA-bd"/>
</dbReference>
<feature type="DNA-binding region" description="OmpR/PhoB-type" evidence="2">
    <location>
        <begin position="43"/>
        <end position="141"/>
    </location>
</feature>
<reference evidence="4 5" key="1">
    <citation type="submission" date="2020-08" db="EMBL/GenBank/DDBJ databases">
        <title>Dyella sp. G9 isolated from forest soil.</title>
        <authorList>
            <person name="Fu J."/>
            <person name="Qiu L."/>
        </authorList>
    </citation>
    <scope>NUCLEOTIDE SEQUENCE [LARGE SCALE GENOMIC DNA]</scope>
    <source>
        <strain evidence="4 5">G9</strain>
    </source>
</reference>
<dbReference type="InterPro" id="IPR036388">
    <property type="entry name" value="WH-like_DNA-bd_sf"/>
</dbReference>
<dbReference type="GO" id="GO:0000160">
    <property type="term" value="P:phosphorelay signal transduction system"/>
    <property type="evidence" value="ECO:0007669"/>
    <property type="project" value="InterPro"/>
</dbReference>
<dbReference type="RefSeq" id="WP_187056823.1">
    <property type="nucleotide sequence ID" value="NZ_CP060412.1"/>
</dbReference>
<feature type="domain" description="OmpR/PhoB-type" evidence="3">
    <location>
        <begin position="43"/>
        <end position="141"/>
    </location>
</feature>
<dbReference type="SUPFAM" id="SSF52540">
    <property type="entry name" value="P-loop containing nucleoside triphosphate hydrolases"/>
    <property type="match status" value="1"/>
</dbReference>
<dbReference type="KEGG" id="dtl:H8F01_20360"/>
<name>A0A7G8Q3K3_9GAMM</name>
<dbReference type="SUPFAM" id="SSF46894">
    <property type="entry name" value="C-terminal effector domain of the bipartite response regulators"/>
    <property type="match status" value="1"/>
</dbReference>
<keyword evidence="1 2" id="KW-0238">DNA-binding</keyword>
<dbReference type="Pfam" id="PF00486">
    <property type="entry name" value="Trans_reg_C"/>
    <property type="match status" value="1"/>
</dbReference>
<dbReference type="Gene3D" id="3.40.50.300">
    <property type="entry name" value="P-loop containing nucleotide triphosphate hydrolases"/>
    <property type="match status" value="1"/>
</dbReference>
<dbReference type="GO" id="GO:0006355">
    <property type="term" value="P:regulation of DNA-templated transcription"/>
    <property type="evidence" value="ECO:0007669"/>
    <property type="project" value="InterPro"/>
</dbReference>
<dbReference type="InterPro" id="IPR058852">
    <property type="entry name" value="HTH_77"/>
</dbReference>
<dbReference type="InterPro" id="IPR027417">
    <property type="entry name" value="P-loop_NTPase"/>
</dbReference>
<dbReference type="PANTHER" id="PTHR47691:SF3">
    <property type="entry name" value="HTH-TYPE TRANSCRIPTIONAL REGULATOR RV0890C-RELATED"/>
    <property type="match status" value="1"/>
</dbReference>
<proteinExistence type="predicted"/>
<keyword evidence="5" id="KW-1185">Reference proteome</keyword>
<dbReference type="PROSITE" id="PS51755">
    <property type="entry name" value="OMPR_PHOB"/>
    <property type="match status" value="1"/>
</dbReference>
<organism evidence="4 5">
    <name type="scientific">Dyella telluris</name>
    <dbReference type="NCBI Taxonomy" id="2763498"/>
    <lineage>
        <taxon>Bacteria</taxon>
        <taxon>Pseudomonadati</taxon>
        <taxon>Pseudomonadota</taxon>
        <taxon>Gammaproteobacteria</taxon>
        <taxon>Lysobacterales</taxon>
        <taxon>Rhodanobacteraceae</taxon>
        <taxon>Dyella</taxon>
    </lineage>
</organism>
<evidence type="ECO:0000313" key="5">
    <source>
        <dbReference type="Proteomes" id="UP000515873"/>
    </source>
</evidence>
<dbReference type="EMBL" id="CP060412">
    <property type="protein sequence ID" value="QNK01361.1"/>
    <property type="molecule type" value="Genomic_DNA"/>
</dbReference>
<dbReference type="Pfam" id="PF25872">
    <property type="entry name" value="HTH_77"/>
    <property type="match status" value="1"/>
</dbReference>
<dbReference type="Proteomes" id="UP000515873">
    <property type="component" value="Chromosome"/>
</dbReference>
<dbReference type="CDD" id="cd00383">
    <property type="entry name" value="trans_reg_C"/>
    <property type="match status" value="1"/>
</dbReference>
<evidence type="ECO:0000256" key="1">
    <source>
        <dbReference type="ARBA" id="ARBA00023125"/>
    </source>
</evidence>
<evidence type="ECO:0000313" key="4">
    <source>
        <dbReference type="EMBL" id="QNK01361.1"/>
    </source>
</evidence>
<evidence type="ECO:0000259" key="3">
    <source>
        <dbReference type="PROSITE" id="PS51755"/>
    </source>
</evidence>
<accession>A0A7G8Q3K3</accession>
<gene>
    <name evidence="4" type="ORF">H8F01_20360</name>
</gene>
<dbReference type="PRINTS" id="PR00364">
    <property type="entry name" value="DISEASERSIST"/>
</dbReference>
<protein>
    <submittedName>
        <fullName evidence="4">Helix-turn-helix transcriptional regulator</fullName>
    </submittedName>
</protein>
<sequence>MASSASRIQQGVADVRDEGAGAVNNVTPLVNPHVSMPRPPSTGRKFEFGPFVYLPEQQRLLRGEATVALGNRAMDVLSALVERPGEVLSKDELMARVWPTTIVEEGNLKVHVAALRRALHDGLQDQNYIATVVGRGYRFVAPVLCSRASHDAGTTTTPTDASSTAQSLRPASASVIGRADLIEDVIGQLPSKRLISLVGPGGVGKTVVARAISEELTSRQRMDAAFVDLSSITDERLAISAIVQSAGLLLHPVHARLSLLNQIRDRSMLLVLDGCEGLLHTVASFVEKVVALAAGVMVLVTSREPLLVRGEHVLRMRPLSLPSAGGDFTLADILRHPAAELFVVRARAARLDLPLRDSEAQAISRICRRLDGLPLAIELAAGRVDAFGIHELERILDDGLELLNQGWRTAPGRHQTLEAITDWSYQFLSPPEQALLGRLSVFPWTFTLAAAESIAGGQGVDAVATAGLLANLVAKSLVMAETSSRPAVYRLLETTRCYALKRLEDEHESGLYQARYADYCRQDRVGVASDES</sequence>